<comment type="caution">
    <text evidence="1">The sequence shown here is derived from an EMBL/GenBank/DDBJ whole genome shotgun (WGS) entry which is preliminary data.</text>
</comment>
<dbReference type="EMBL" id="QLYX01000011">
    <property type="protein sequence ID" value="RAY12803.1"/>
    <property type="molecule type" value="Genomic_DNA"/>
</dbReference>
<organism evidence="1 2">
    <name type="scientific">Actinomadura craniellae</name>
    <dbReference type="NCBI Taxonomy" id="2231787"/>
    <lineage>
        <taxon>Bacteria</taxon>
        <taxon>Bacillati</taxon>
        <taxon>Actinomycetota</taxon>
        <taxon>Actinomycetes</taxon>
        <taxon>Streptosporangiales</taxon>
        <taxon>Thermomonosporaceae</taxon>
        <taxon>Actinomadura</taxon>
    </lineage>
</organism>
<dbReference type="OrthoDB" id="3298550at2"/>
<accession>A0A365H3K6</accession>
<dbReference type="NCBIfam" id="TIGR04268">
    <property type="entry name" value="FxSxx-COOH"/>
    <property type="match status" value="1"/>
</dbReference>
<dbReference type="Proteomes" id="UP000251891">
    <property type="component" value="Unassembled WGS sequence"/>
</dbReference>
<reference evidence="1 2" key="1">
    <citation type="submission" date="2018-06" db="EMBL/GenBank/DDBJ databases">
        <title>Actinomadura craniellae sp. nov. isolated from marine sponge Craniella sp.</title>
        <authorList>
            <person name="Li L."/>
            <person name="Xu Q.H."/>
            <person name="Lin H.W."/>
            <person name="Lu Y.H."/>
        </authorList>
    </citation>
    <scope>NUCLEOTIDE SEQUENCE [LARGE SCALE GENOMIC DNA]</scope>
    <source>
        <strain evidence="1 2">LHW63021</strain>
    </source>
</reference>
<dbReference type="AlphaFoldDB" id="A0A365H3K6"/>
<sequence>MRDEIESELFDLSALPLDRLRELDDTVLGAALERVQAEAEKPGKAVSGFDSII</sequence>
<dbReference type="InterPro" id="IPR026334">
    <property type="entry name" value="FxSxx-COOH"/>
</dbReference>
<name>A0A365H3K6_9ACTN</name>
<keyword evidence="2" id="KW-1185">Reference proteome</keyword>
<protein>
    <submittedName>
        <fullName evidence="1">FXSXX-COOH protein</fullName>
    </submittedName>
</protein>
<evidence type="ECO:0000313" key="1">
    <source>
        <dbReference type="EMBL" id="RAY12803.1"/>
    </source>
</evidence>
<gene>
    <name evidence="1" type="primary">fxsA</name>
    <name evidence="1" type="ORF">DPM19_22550</name>
</gene>
<proteinExistence type="predicted"/>
<dbReference type="RefSeq" id="WP_111869991.1">
    <property type="nucleotide sequence ID" value="NZ_QLYX01000011.1"/>
</dbReference>
<evidence type="ECO:0000313" key="2">
    <source>
        <dbReference type="Proteomes" id="UP000251891"/>
    </source>
</evidence>